<comment type="caution">
    <text evidence="1">The sequence shown here is derived from an EMBL/GenBank/DDBJ whole genome shotgun (WGS) entry which is preliminary data.</text>
</comment>
<evidence type="ECO:0000313" key="1">
    <source>
        <dbReference type="EMBL" id="KAF1372334.1"/>
    </source>
</evidence>
<organism evidence="1 2">
    <name type="scientific">Perca fluviatilis</name>
    <name type="common">European perch</name>
    <dbReference type="NCBI Taxonomy" id="8168"/>
    <lineage>
        <taxon>Eukaryota</taxon>
        <taxon>Metazoa</taxon>
        <taxon>Chordata</taxon>
        <taxon>Craniata</taxon>
        <taxon>Vertebrata</taxon>
        <taxon>Euteleostomi</taxon>
        <taxon>Actinopterygii</taxon>
        <taxon>Neopterygii</taxon>
        <taxon>Teleostei</taxon>
        <taxon>Neoteleostei</taxon>
        <taxon>Acanthomorphata</taxon>
        <taxon>Eupercaria</taxon>
        <taxon>Perciformes</taxon>
        <taxon>Percoidei</taxon>
        <taxon>Percidae</taxon>
        <taxon>Percinae</taxon>
        <taxon>Perca</taxon>
    </lineage>
</organism>
<keyword evidence="2" id="KW-1185">Reference proteome</keyword>
<dbReference type="AlphaFoldDB" id="A0A6A5E8J0"/>
<sequence length="187" mass="21537">MCVEAMDTRSKHIKTDCLRTAMKPGSKLRWKLFRVATEGDEALKQCRASAVRATIRKYLHREQRRTQLAKLHKVLGDIGKKEKRQSVYKAKEKKQSVYEESPDAACMHRQPSGAMAPENTTQYLMGNVYEDMKANIQTAPVSQETSNVTHRHNESLLPSVYATVESDYESCLAFQQRDFEEAFDLFW</sequence>
<dbReference type="EMBL" id="VHII01000023">
    <property type="protein sequence ID" value="KAF1372334.1"/>
    <property type="molecule type" value="Genomic_DNA"/>
</dbReference>
<proteinExistence type="predicted"/>
<gene>
    <name evidence="1" type="ORF">PFLUV_G00264190</name>
</gene>
<protein>
    <submittedName>
        <fullName evidence="1">Uncharacterized protein</fullName>
    </submittedName>
</protein>
<evidence type="ECO:0000313" key="2">
    <source>
        <dbReference type="Proteomes" id="UP000465112"/>
    </source>
</evidence>
<reference evidence="1 2" key="1">
    <citation type="submission" date="2019-06" db="EMBL/GenBank/DDBJ databases">
        <title>A chromosome-scale genome assembly of the European perch, Perca fluviatilis.</title>
        <authorList>
            <person name="Roques C."/>
            <person name="Zahm M."/>
            <person name="Cabau C."/>
            <person name="Klopp C."/>
            <person name="Bouchez O."/>
            <person name="Donnadieu C."/>
            <person name="Kuhl H."/>
            <person name="Gislard M."/>
            <person name="Guendouz S."/>
            <person name="Journot L."/>
            <person name="Haffray P."/>
            <person name="Bestin A."/>
            <person name="Morvezen R."/>
            <person name="Feron R."/>
            <person name="Wen M."/>
            <person name="Jouanno E."/>
            <person name="Herpin A."/>
            <person name="Schartl M."/>
            <person name="Postlethwait J."/>
            <person name="Schaerlinger B."/>
            <person name="Chardard D."/>
            <person name="Lecocq T."/>
            <person name="Poncet C."/>
            <person name="Jaffrelo L."/>
            <person name="Lampietro C."/>
            <person name="Guiguen Y."/>
        </authorList>
    </citation>
    <scope>NUCLEOTIDE SEQUENCE [LARGE SCALE GENOMIC DNA]</scope>
    <source>
        <tissue evidence="1">Blood</tissue>
    </source>
</reference>
<name>A0A6A5E8J0_PERFL</name>
<dbReference type="Proteomes" id="UP000465112">
    <property type="component" value="Chromosome 23"/>
</dbReference>
<accession>A0A6A5E8J0</accession>